<dbReference type="InterPro" id="IPR012947">
    <property type="entry name" value="tRNA_SAD"/>
</dbReference>
<dbReference type="Gene3D" id="3.30.930.10">
    <property type="entry name" value="Bira Bifunctional Protein, Domain 2"/>
    <property type="match status" value="1"/>
</dbReference>
<dbReference type="GO" id="GO:0004829">
    <property type="term" value="F:threonine-tRNA ligase activity"/>
    <property type="evidence" value="ECO:0007669"/>
    <property type="project" value="UniProtKB-EC"/>
</dbReference>
<dbReference type="OrthoDB" id="5423599at2759"/>
<dbReference type="Gene3D" id="3.10.20.30">
    <property type="match status" value="1"/>
</dbReference>
<dbReference type="SUPFAM" id="SSF52954">
    <property type="entry name" value="Class II aaRS ABD-related"/>
    <property type="match status" value="1"/>
</dbReference>
<feature type="compositionally biased region" description="Basic and acidic residues" evidence="10">
    <location>
        <begin position="640"/>
        <end position="650"/>
    </location>
</feature>
<dbReference type="NCBIfam" id="TIGR00418">
    <property type="entry name" value="thrS"/>
    <property type="match status" value="1"/>
</dbReference>
<protein>
    <recommendedName>
        <fullName evidence="2">threonine--tRNA ligase</fullName>
        <ecNumber evidence="2">6.1.1.3</ecNumber>
    </recommendedName>
    <alternativeName>
        <fullName evidence="8">Threonyl-tRNA synthetase</fullName>
    </alternativeName>
</protein>
<feature type="compositionally biased region" description="Basic and acidic residues" evidence="10">
    <location>
        <begin position="72"/>
        <end position="81"/>
    </location>
</feature>
<feature type="domain" description="Aminoacyl-transfer RNA synthetases class-II family profile" evidence="11">
    <location>
        <begin position="378"/>
        <end position="700"/>
    </location>
</feature>
<dbReference type="GO" id="GO:0005524">
    <property type="term" value="F:ATP binding"/>
    <property type="evidence" value="ECO:0007669"/>
    <property type="project" value="UniProtKB-KW"/>
</dbReference>
<evidence type="ECO:0000256" key="4">
    <source>
        <dbReference type="ARBA" id="ARBA00022741"/>
    </source>
</evidence>
<keyword evidence="7" id="KW-0030">Aminoacyl-tRNA synthetase</keyword>
<dbReference type="InterPro" id="IPR036621">
    <property type="entry name" value="Anticodon-bd_dom_sf"/>
</dbReference>
<dbReference type="InterPro" id="IPR018163">
    <property type="entry name" value="Thr/Ala-tRNA-synth_IIc_edit"/>
</dbReference>
<evidence type="ECO:0000313" key="13">
    <source>
        <dbReference type="Proteomes" id="UP000664521"/>
    </source>
</evidence>
<dbReference type="InterPro" id="IPR012675">
    <property type="entry name" value="Beta-grasp_dom_sf"/>
</dbReference>
<evidence type="ECO:0000256" key="8">
    <source>
        <dbReference type="ARBA" id="ARBA00031900"/>
    </source>
</evidence>
<comment type="catalytic activity">
    <reaction evidence="9">
        <text>tRNA(Thr) + L-threonine + ATP = L-threonyl-tRNA(Thr) + AMP + diphosphate + H(+)</text>
        <dbReference type="Rhea" id="RHEA:24624"/>
        <dbReference type="Rhea" id="RHEA-COMP:9670"/>
        <dbReference type="Rhea" id="RHEA-COMP:9704"/>
        <dbReference type="ChEBI" id="CHEBI:15378"/>
        <dbReference type="ChEBI" id="CHEBI:30616"/>
        <dbReference type="ChEBI" id="CHEBI:33019"/>
        <dbReference type="ChEBI" id="CHEBI:57926"/>
        <dbReference type="ChEBI" id="CHEBI:78442"/>
        <dbReference type="ChEBI" id="CHEBI:78534"/>
        <dbReference type="ChEBI" id="CHEBI:456215"/>
        <dbReference type="EC" id="6.1.1.3"/>
    </reaction>
</comment>
<dbReference type="FunFam" id="3.30.980.10:FF:000005">
    <property type="entry name" value="Threonyl-tRNA synthetase, mitochondrial"/>
    <property type="match status" value="1"/>
</dbReference>
<dbReference type="Proteomes" id="UP000664521">
    <property type="component" value="Unassembled WGS sequence"/>
</dbReference>
<evidence type="ECO:0000256" key="2">
    <source>
        <dbReference type="ARBA" id="ARBA00013163"/>
    </source>
</evidence>
<dbReference type="HAMAP" id="MF_00184">
    <property type="entry name" value="Thr_tRNA_synth"/>
    <property type="match status" value="1"/>
</dbReference>
<dbReference type="FunFam" id="3.40.50.800:FF:000003">
    <property type="entry name" value="Threonine--tRNA ligase 2, cytoplasmic"/>
    <property type="match status" value="1"/>
</dbReference>
<dbReference type="EMBL" id="CAJPDS010000020">
    <property type="protein sequence ID" value="CAF9917592.1"/>
    <property type="molecule type" value="Genomic_DNA"/>
</dbReference>
<dbReference type="SMART" id="SM00863">
    <property type="entry name" value="tRNA_SAD"/>
    <property type="match status" value="1"/>
</dbReference>
<reference evidence="12" key="1">
    <citation type="submission" date="2021-03" db="EMBL/GenBank/DDBJ databases">
        <authorList>
            <person name="Tagirdzhanova G."/>
        </authorList>
    </citation>
    <scope>NUCLEOTIDE SEQUENCE</scope>
</reference>
<gene>
    <name evidence="12" type="primary">TARS2</name>
    <name evidence="12" type="ORF">HETSPECPRED_003530</name>
</gene>
<evidence type="ECO:0000256" key="1">
    <source>
        <dbReference type="ARBA" id="ARBA00008226"/>
    </source>
</evidence>
<dbReference type="Gene3D" id="3.40.50.800">
    <property type="entry name" value="Anticodon-binding domain"/>
    <property type="match status" value="1"/>
</dbReference>
<dbReference type="GO" id="GO:0005739">
    <property type="term" value="C:mitochondrion"/>
    <property type="evidence" value="ECO:0007669"/>
    <property type="project" value="TreeGrafter"/>
</dbReference>
<dbReference type="InterPro" id="IPR033728">
    <property type="entry name" value="ThrRS_core"/>
</dbReference>
<evidence type="ECO:0000256" key="6">
    <source>
        <dbReference type="ARBA" id="ARBA00022917"/>
    </source>
</evidence>
<dbReference type="Pfam" id="PF07973">
    <property type="entry name" value="tRNA_SAD"/>
    <property type="match status" value="1"/>
</dbReference>
<dbReference type="InterPro" id="IPR006195">
    <property type="entry name" value="aa-tRNA-synth_II"/>
</dbReference>
<dbReference type="SUPFAM" id="SSF55186">
    <property type="entry name" value="ThrRS/AlaRS common domain"/>
    <property type="match status" value="1"/>
</dbReference>
<dbReference type="PRINTS" id="PR01047">
    <property type="entry name" value="TRNASYNTHTHR"/>
</dbReference>
<evidence type="ECO:0000313" key="12">
    <source>
        <dbReference type="EMBL" id="CAF9917592.1"/>
    </source>
</evidence>
<dbReference type="GO" id="GO:0006435">
    <property type="term" value="P:threonyl-tRNA aminoacylation"/>
    <property type="evidence" value="ECO:0007669"/>
    <property type="project" value="InterPro"/>
</dbReference>
<feature type="region of interest" description="Disordered" evidence="10">
    <location>
        <begin position="640"/>
        <end position="672"/>
    </location>
</feature>
<evidence type="ECO:0000256" key="3">
    <source>
        <dbReference type="ARBA" id="ARBA00022598"/>
    </source>
</evidence>
<comment type="similarity">
    <text evidence="1">Belongs to the class-II aminoacyl-tRNA synthetase family.</text>
</comment>
<keyword evidence="4" id="KW-0547">Nucleotide-binding</keyword>
<dbReference type="PANTHER" id="PTHR11451:SF46">
    <property type="entry name" value="THREONINE--TRNA LIGASE"/>
    <property type="match status" value="1"/>
</dbReference>
<dbReference type="InterPro" id="IPR002320">
    <property type="entry name" value="Thr-tRNA-ligase_IIa"/>
</dbReference>
<dbReference type="CDD" id="cd01667">
    <property type="entry name" value="TGS_ThrRS"/>
    <property type="match status" value="1"/>
</dbReference>
<feature type="region of interest" description="Disordered" evidence="10">
    <location>
        <begin position="1"/>
        <end position="88"/>
    </location>
</feature>
<dbReference type="InterPro" id="IPR002314">
    <property type="entry name" value="aa-tRNA-synt_IIb"/>
</dbReference>
<evidence type="ECO:0000256" key="7">
    <source>
        <dbReference type="ARBA" id="ARBA00023146"/>
    </source>
</evidence>
<evidence type="ECO:0000256" key="10">
    <source>
        <dbReference type="SAM" id="MobiDB-lite"/>
    </source>
</evidence>
<evidence type="ECO:0000256" key="5">
    <source>
        <dbReference type="ARBA" id="ARBA00022840"/>
    </source>
</evidence>
<dbReference type="CDD" id="cd00860">
    <property type="entry name" value="ThrRS_anticodon"/>
    <property type="match status" value="1"/>
</dbReference>
<dbReference type="Pfam" id="PF00587">
    <property type="entry name" value="tRNA-synt_2b"/>
    <property type="match status" value="1"/>
</dbReference>
<proteinExistence type="inferred from homology"/>
<dbReference type="CDD" id="cd00771">
    <property type="entry name" value="ThrRS_core"/>
    <property type="match status" value="1"/>
</dbReference>
<dbReference type="InterPro" id="IPR045864">
    <property type="entry name" value="aa-tRNA-synth_II/BPL/LPL"/>
</dbReference>
<keyword evidence="5" id="KW-0067">ATP-binding</keyword>
<dbReference type="PANTHER" id="PTHR11451">
    <property type="entry name" value="THREONINE-TRNA LIGASE"/>
    <property type="match status" value="1"/>
</dbReference>
<keyword evidence="3 12" id="KW-0436">Ligase</keyword>
<evidence type="ECO:0000256" key="9">
    <source>
        <dbReference type="ARBA" id="ARBA00049515"/>
    </source>
</evidence>
<sequence>MEASNDLAGKKFESKNKLPFRPRGLSDKKTISGTSEEKTSTQDPQRFDNPKSPKLAEGKSPSKDNQGSSRGQPKEKTENVAKKAATASAATTTELPDFIIERNKLFDKLKRERDAEILEEDHPAINVTLDLGLDTEGKPRPLMPVAAKAWESTPGSFLRHVDKSISSDVVIAKVDGKLLWDLDRPLEYACQVSYLPFTSAEGRNVFWHSSAHVLGEAAECQYQCLLSHGPPVEQGFFYDMALPEGQAVTQNDWKPLNDRASRFFKDKQPFERLHVSIQNLKEMFGYSKYKMYYIENLLPPEGSTVYKCGSLVDLCLGPHIQNTGKIKAFQILKNSSCYFRGDKNDDTLQRIYGVAFPDKKQMAEHENFLKEAAKRDHRKIGVDQELFFFNEVSPGAVFLLPHGTLIFNAIQKLLRSEYQKRGYQEVQSPNMYDVELWKRSGHWQHYQDDMFGLEVEKRKWALKPMNCPGHCIMFGHRERSYRELPLRMADFGVLHRNEASGALNGLSRVRKFQQDDTHIFCTQDQITQEIEGLFDFLKCIYGLFGFPFKLQLSTRPEKFLGEIETWNEAESKLKDALNAFAASGGGQWELNEGDGAFYGPKIDITISDALKRDWQCATIQLDFQLPQNFELEFMTGDAPVKAKDSSKGESDTGGTAAPSSSGTKQPGPGRARPVMIHRAIIGSFERFMAIITEHFAGKWPFWLSPRQVLVIPVMPVVNDYVEEVQKLFKAQKMNVDIDISGNTMQKKIRTGQLQQYNFIFVVGAQEKEARSVNIRNRDDPETQSKGELIPLEEAIRKLKALKKERRLVNQI</sequence>
<dbReference type="EC" id="6.1.1.3" evidence="2"/>
<name>A0A8H3F359_9LECA</name>
<dbReference type="Gene3D" id="3.30.980.10">
    <property type="entry name" value="Threonyl-trna Synthetase, Chain A, domain 2"/>
    <property type="match status" value="1"/>
</dbReference>
<comment type="caution">
    <text evidence="12">The sequence shown here is derived from an EMBL/GenBank/DDBJ whole genome shotgun (WGS) entry which is preliminary data.</text>
</comment>
<organism evidence="12 13">
    <name type="scientific">Heterodermia speciosa</name>
    <dbReference type="NCBI Taxonomy" id="116794"/>
    <lineage>
        <taxon>Eukaryota</taxon>
        <taxon>Fungi</taxon>
        <taxon>Dikarya</taxon>
        <taxon>Ascomycota</taxon>
        <taxon>Pezizomycotina</taxon>
        <taxon>Lecanoromycetes</taxon>
        <taxon>OSLEUM clade</taxon>
        <taxon>Lecanoromycetidae</taxon>
        <taxon>Caliciales</taxon>
        <taxon>Physciaceae</taxon>
        <taxon>Heterodermia</taxon>
    </lineage>
</organism>
<keyword evidence="6" id="KW-0648">Protein biosynthesis</keyword>
<feature type="compositionally biased region" description="Basic and acidic residues" evidence="10">
    <location>
        <begin position="24"/>
        <end position="62"/>
    </location>
</feature>
<evidence type="ECO:0000259" key="11">
    <source>
        <dbReference type="PROSITE" id="PS50862"/>
    </source>
</evidence>
<keyword evidence="13" id="KW-1185">Reference proteome</keyword>
<dbReference type="InterPro" id="IPR004154">
    <property type="entry name" value="Anticodon-bd"/>
</dbReference>
<dbReference type="InterPro" id="IPR047246">
    <property type="entry name" value="ThrRS_anticodon"/>
</dbReference>
<accession>A0A8H3F359</accession>
<dbReference type="AlphaFoldDB" id="A0A8H3F359"/>
<dbReference type="Pfam" id="PF03129">
    <property type="entry name" value="HGTP_anticodon"/>
    <property type="match status" value="1"/>
</dbReference>
<dbReference type="SUPFAM" id="SSF55681">
    <property type="entry name" value="Class II aaRS and biotin synthetases"/>
    <property type="match status" value="1"/>
</dbReference>
<dbReference type="PROSITE" id="PS50862">
    <property type="entry name" value="AA_TRNA_LIGASE_II"/>
    <property type="match status" value="1"/>
</dbReference>